<keyword evidence="1" id="KW-0963">Cytoplasm</keyword>
<proteinExistence type="predicted"/>
<keyword evidence="5" id="KW-0175">Coiled coil</keyword>
<feature type="compositionally biased region" description="Basic residues" evidence="6">
    <location>
        <begin position="690"/>
        <end position="708"/>
    </location>
</feature>
<dbReference type="Gene3D" id="1.10.1580.10">
    <property type="match status" value="1"/>
</dbReference>
<dbReference type="AlphaFoldDB" id="A9VDK1"/>
<dbReference type="InterPro" id="IPR027417">
    <property type="entry name" value="P-loop_NTPase"/>
</dbReference>
<dbReference type="GO" id="GO:0003924">
    <property type="term" value="F:GTPase activity"/>
    <property type="evidence" value="ECO:0000318"/>
    <property type="project" value="GO_Central"/>
</dbReference>
<dbReference type="Gene3D" id="3.40.50.300">
    <property type="entry name" value="P-loop containing nucleotide triphosphate hydrolases"/>
    <property type="match status" value="2"/>
</dbReference>
<feature type="compositionally biased region" description="Low complexity" evidence="6">
    <location>
        <begin position="677"/>
        <end position="689"/>
    </location>
</feature>
<keyword evidence="9" id="KW-1185">Reference proteome</keyword>
<dbReference type="InParanoid" id="A9VDK1"/>
<gene>
    <name evidence="8" type="ORF">MONBRDRAFT_34721</name>
</gene>
<evidence type="ECO:0000256" key="5">
    <source>
        <dbReference type="SAM" id="Coils"/>
    </source>
</evidence>
<keyword evidence="3" id="KW-0378">Hydrolase</keyword>
<dbReference type="PANTHER" id="PTHR45709:SF2">
    <property type="entry name" value="LARGE SUBUNIT GTPASE 1 HOMOLOG"/>
    <property type="match status" value="1"/>
</dbReference>
<keyword evidence="4" id="KW-0342">GTP-binding</keyword>
<dbReference type="GeneID" id="5896074"/>
<feature type="region of interest" description="Disordered" evidence="6">
    <location>
        <begin position="674"/>
        <end position="708"/>
    </location>
</feature>
<dbReference type="GO" id="GO:0000054">
    <property type="term" value="P:ribosomal subunit export from nucleus"/>
    <property type="evidence" value="ECO:0000318"/>
    <property type="project" value="GO_Central"/>
</dbReference>
<evidence type="ECO:0000313" key="9">
    <source>
        <dbReference type="Proteomes" id="UP000001357"/>
    </source>
</evidence>
<sequence>MGGKKKQAQTSGLGKAVIKDRFRGYHGSSGERSVAHTSDLDDGFSWTNTQGVSVTEQNALDDFLSTAELAGTDFTAERENARVVTEQVNDALPSLEMRKRGAAARRENRKYLRIPRRPAWTRDMSAEELQQIERESFLNWRRELAVLQENVDLLLTPFERNLDFWRQLWRVVERSDVIVQIVDARNPLLFRCRDLEGCVKEVDSTKRNLLLINKADLLSEDQRAQWADYFLKQGTPFVFFSAALETQRNEEEAAKQAQDEAAEEARVMEEMTVKDEDLDLLSNTFRKKLQSSKGGFAALAVEDEEDDDDEEDDEVKKDEAKTEPTDDQDAEGLLDDHDAASDLDDGAQTPTPDDDEAEDAQGASAQAAASEPTTSSSGLNLNVAAADASLLSGQAGSNFFTADDEEEDTLGAIEEDTDVWRHLTVNPTQLYDVSQLMDLLLQLAEGVGEDRHPVIGLVGYPNVGKSSTINAICRSKRVSVSATPGKTKHFQTILLPEMTLCDCPGLVFPNFAKSKAELVCNGILPVDQLRDTIPPSAHVCHTIPRHILESTYGIRIIRPAEGESVDRPPTAYEFLNAFSFARGFMNARGLPDVQRGGRIVLKDYVKGKLLFCKPPPGYPQLVSMVPTEAMAKASALLDSDSASISGPRHQPTYVNTVDEEFFKQSGVKAVVSSMNGSRARSAGAKAGPAKNKRHFKKNKHEKVRRVNN</sequence>
<evidence type="ECO:0000256" key="3">
    <source>
        <dbReference type="ARBA" id="ARBA00022801"/>
    </source>
</evidence>
<feature type="compositionally biased region" description="Low complexity" evidence="6">
    <location>
        <begin position="360"/>
        <end position="378"/>
    </location>
</feature>
<dbReference type="RefSeq" id="XP_001750809.1">
    <property type="nucleotide sequence ID" value="XM_001750757.1"/>
</dbReference>
<dbReference type="PANTHER" id="PTHR45709">
    <property type="entry name" value="LARGE SUBUNIT GTPASE 1 HOMOLOG-RELATED"/>
    <property type="match status" value="1"/>
</dbReference>
<name>A9VDK1_MONBE</name>
<dbReference type="EMBL" id="CH991588">
    <property type="protein sequence ID" value="EDQ84408.1"/>
    <property type="molecule type" value="Genomic_DNA"/>
</dbReference>
<dbReference type="GO" id="GO:0005525">
    <property type="term" value="F:GTP binding"/>
    <property type="evidence" value="ECO:0007669"/>
    <property type="project" value="UniProtKB-KW"/>
</dbReference>
<feature type="region of interest" description="Disordered" evidence="6">
    <location>
        <begin position="297"/>
        <end position="378"/>
    </location>
</feature>
<dbReference type="InterPro" id="IPR006073">
    <property type="entry name" value="GTP-bd"/>
</dbReference>
<evidence type="ECO:0000256" key="2">
    <source>
        <dbReference type="ARBA" id="ARBA00022741"/>
    </source>
</evidence>
<evidence type="ECO:0000259" key="7">
    <source>
        <dbReference type="Pfam" id="PF01926"/>
    </source>
</evidence>
<feature type="compositionally biased region" description="Basic and acidic residues" evidence="6">
    <location>
        <begin position="314"/>
        <end position="324"/>
    </location>
</feature>
<dbReference type="Proteomes" id="UP000001357">
    <property type="component" value="Unassembled WGS sequence"/>
</dbReference>
<feature type="coiled-coil region" evidence="5">
    <location>
        <begin position="244"/>
        <end position="274"/>
    </location>
</feature>
<accession>A9VDK1</accession>
<organism evidence="8 9">
    <name type="scientific">Monosiga brevicollis</name>
    <name type="common">Choanoflagellate</name>
    <dbReference type="NCBI Taxonomy" id="81824"/>
    <lineage>
        <taxon>Eukaryota</taxon>
        <taxon>Choanoflagellata</taxon>
        <taxon>Craspedida</taxon>
        <taxon>Salpingoecidae</taxon>
        <taxon>Monosiga</taxon>
    </lineage>
</organism>
<dbReference type="SUPFAM" id="SSF52540">
    <property type="entry name" value="P-loop containing nucleoside triphosphate hydrolases"/>
    <property type="match status" value="1"/>
</dbReference>
<dbReference type="InterPro" id="IPR023179">
    <property type="entry name" value="GTP-bd_ortho_bundle_sf"/>
</dbReference>
<dbReference type="FunCoup" id="A9VDK1">
    <property type="interactions" value="1688"/>
</dbReference>
<dbReference type="KEGG" id="mbr:MONBRDRAFT_34721"/>
<protein>
    <recommendedName>
        <fullName evidence="7">G domain-containing protein</fullName>
    </recommendedName>
</protein>
<evidence type="ECO:0000313" key="8">
    <source>
        <dbReference type="EMBL" id="EDQ84408.1"/>
    </source>
</evidence>
<dbReference type="STRING" id="81824.A9VDK1"/>
<dbReference type="Pfam" id="PF01926">
    <property type="entry name" value="MMR_HSR1"/>
    <property type="match status" value="1"/>
</dbReference>
<feature type="compositionally biased region" description="Acidic residues" evidence="6">
    <location>
        <begin position="301"/>
        <end position="313"/>
    </location>
</feature>
<keyword evidence="2" id="KW-0547">Nucleotide-binding</keyword>
<dbReference type="InterPro" id="IPR043358">
    <property type="entry name" value="GNL1-like"/>
</dbReference>
<evidence type="ECO:0000256" key="1">
    <source>
        <dbReference type="ARBA" id="ARBA00022490"/>
    </source>
</evidence>
<feature type="domain" description="G" evidence="7">
    <location>
        <begin position="455"/>
        <end position="510"/>
    </location>
</feature>
<dbReference type="eggNOG" id="KOG1424">
    <property type="taxonomic scope" value="Eukaryota"/>
</dbReference>
<reference evidence="8 9" key="1">
    <citation type="journal article" date="2008" name="Nature">
        <title>The genome of the choanoflagellate Monosiga brevicollis and the origin of metazoans.</title>
        <authorList>
            <consortium name="JGI Sequencing"/>
            <person name="King N."/>
            <person name="Westbrook M.J."/>
            <person name="Young S.L."/>
            <person name="Kuo A."/>
            <person name="Abedin M."/>
            <person name="Chapman J."/>
            <person name="Fairclough S."/>
            <person name="Hellsten U."/>
            <person name="Isogai Y."/>
            <person name="Letunic I."/>
            <person name="Marr M."/>
            <person name="Pincus D."/>
            <person name="Putnam N."/>
            <person name="Rokas A."/>
            <person name="Wright K.J."/>
            <person name="Zuzow R."/>
            <person name="Dirks W."/>
            <person name="Good M."/>
            <person name="Goodstein D."/>
            <person name="Lemons D."/>
            <person name="Li W."/>
            <person name="Lyons J.B."/>
            <person name="Morris A."/>
            <person name="Nichols S."/>
            <person name="Richter D.J."/>
            <person name="Salamov A."/>
            <person name="Bork P."/>
            <person name="Lim W.A."/>
            <person name="Manning G."/>
            <person name="Miller W.T."/>
            <person name="McGinnis W."/>
            <person name="Shapiro H."/>
            <person name="Tjian R."/>
            <person name="Grigoriev I.V."/>
            <person name="Rokhsar D."/>
        </authorList>
    </citation>
    <scope>NUCLEOTIDE SEQUENCE [LARGE SCALE GENOMIC DNA]</scope>
    <source>
        <strain evidence="9">MX1 / ATCC 50154</strain>
    </source>
</reference>
<evidence type="ECO:0000256" key="6">
    <source>
        <dbReference type="SAM" id="MobiDB-lite"/>
    </source>
</evidence>
<evidence type="ECO:0000256" key="4">
    <source>
        <dbReference type="ARBA" id="ARBA00023134"/>
    </source>
</evidence>
<dbReference type="OMA" id="WETNDLE"/>
<dbReference type="GO" id="GO:0005829">
    <property type="term" value="C:cytosol"/>
    <property type="evidence" value="ECO:0000318"/>
    <property type="project" value="GO_Central"/>
</dbReference>